<name>A0A0C4WVQ7_9GAMM</name>
<dbReference type="InterPro" id="IPR036877">
    <property type="entry name" value="SUI1_dom_sf"/>
</dbReference>
<gene>
    <name evidence="5" type="ORF">Achr_34220</name>
</gene>
<dbReference type="CDD" id="cd11567">
    <property type="entry name" value="YciH_like"/>
    <property type="match status" value="1"/>
</dbReference>
<dbReference type="PANTHER" id="PTHR12789:SF0">
    <property type="entry name" value="DENSITY-REGULATED PROTEIN"/>
    <property type="match status" value="1"/>
</dbReference>
<dbReference type="InterPro" id="IPR050318">
    <property type="entry name" value="DENR/SUI1_TIF"/>
</dbReference>
<keyword evidence="2" id="KW-0810">Translation regulation</keyword>
<dbReference type="STRING" id="1328314.Achr_34220"/>
<dbReference type="GO" id="GO:0001731">
    <property type="term" value="P:formation of translation preinitiation complex"/>
    <property type="evidence" value="ECO:0007669"/>
    <property type="project" value="TreeGrafter"/>
</dbReference>
<dbReference type="Pfam" id="PF01253">
    <property type="entry name" value="SUI1"/>
    <property type="match status" value="1"/>
</dbReference>
<keyword evidence="3" id="KW-0648">Protein biosynthesis</keyword>
<keyword evidence="5" id="KW-0396">Initiation factor</keyword>
<dbReference type="HOGENOM" id="CLU_082805_4_0_6"/>
<dbReference type="InterPro" id="IPR005872">
    <property type="entry name" value="SUI1_arc_bac"/>
</dbReference>
<dbReference type="NCBIfam" id="NF005297">
    <property type="entry name" value="PRK06824.1"/>
    <property type="match status" value="1"/>
</dbReference>
<evidence type="ECO:0000313" key="5">
    <source>
        <dbReference type="EMBL" id="AJE22827.1"/>
    </source>
</evidence>
<dbReference type="RefSeq" id="WP_039806026.1">
    <property type="nucleotide sequence ID" value="NZ_CP010415.1"/>
</dbReference>
<dbReference type="SUPFAM" id="SSF55159">
    <property type="entry name" value="eIF1-like"/>
    <property type="match status" value="1"/>
</dbReference>
<organism evidence="5 6">
    <name type="scientific">Azotobacter chroococcum NCIMB 8003</name>
    <dbReference type="NCBI Taxonomy" id="1328314"/>
    <lineage>
        <taxon>Bacteria</taxon>
        <taxon>Pseudomonadati</taxon>
        <taxon>Pseudomonadota</taxon>
        <taxon>Gammaproteobacteria</taxon>
        <taxon>Pseudomonadales</taxon>
        <taxon>Pseudomonadaceae</taxon>
        <taxon>Azotobacter</taxon>
    </lineage>
</organism>
<dbReference type="InterPro" id="IPR001950">
    <property type="entry name" value="SUI1"/>
</dbReference>
<dbReference type="GO" id="GO:0003743">
    <property type="term" value="F:translation initiation factor activity"/>
    <property type="evidence" value="ECO:0007669"/>
    <property type="project" value="UniProtKB-KW"/>
</dbReference>
<evidence type="ECO:0000256" key="1">
    <source>
        <dbReference type="ARBA" id="ARBA00005422"/>
    </source>
</evidence>
<feature type="domain" description="SUI1" evidence="4">
    <location>
        <begin position="52"/>
        <end position="115"/>
    </location>
</feature>
<dbReference type="GO" id="GO:0003729">
    <property type="term" value="F:mRNA binding"/>
    <property type="evidence" value="ECO:0007669"/>
    <property type="project" value="TreeGrafter"/>
</dbReference>
<evidence type="ECO:0000256" key="2">
    <source>
        <dbReference type="ARBA" id="ARBA00022845"/>
    </source>
</evidence>
<dbReference type="EMBL" id="CP010415">
    <property type="protein sequence ID" value="AJE22827.1"/>
    <property type="molecule type" value="Genomic_DNA"/>
</dbReference>
<accession>A0A0C4WVQ7</accession>
<dbReference type="PIRSF" id="PIRSF037511">
    <property type="entry name" value="Transl_init_SUI1_pro"/>
    <property type="match status" value="1"/>
</dbReference>
<dbReference type="PROSITE" id="PS50296">
    <property type="entry name" value="SUI1"/>
    <property type="match status" value="1"/>
</dbReference>
<protein>
    <submittedName>
        <fullName evidence="5">Translation initiation factor 1 (EIF-1/SUI1)</fullName>
    </submittedName>
</protein>
<dbReference type="GO" id="GO:0002188">
    <property type="term" value="P:translation reinitiation"/>
    <property type="evidence" value="ECO:0007669"/>
    <property type="project" value="TreeGrafter"/>
</dbReference>
<dbReference type="NCBIfam" id="TIGR01158">
    <property type="entry name" value="SUI1_rel"/>
    <property type="match status" value="1"/>
</dbReference>
<evidence type="ECO:0000259" key="4">
    <source>
        <dbReference type="PROSITE" id="PS50296"/>
    </source>
</evidence>
<reference evidence="5 6" key="1">
    <citation type="journal article" date="2015" name="PLoS ONE">
        <title>Azotobacter Genomes: The Genome of Azotobacter chroococcum NCIMB 8003 (ATCC 4412).</title>
        <authorList>
            <person name="Robson R.L."/>
            <person name="Jones R."/>
            <person name="Robson R.M."/>
            <person name="Schwartz A."/>
            <person name="Richardson T.H."/>
        </authorList>
    </citation>
    <scope>NUCLEOTIDE SEQUENCE [LARGE SCALE GENOMIC DNA]</scope>
    <source>
        <strain evidence="5 6">NCIMB 8003</strain>
    </source>
</reference>
<proteinExistence type="inferred from homology"/>
<evidence type="ECO:0000313" key="6">
    <source>
        <dbReference type="Proteomes" id="UP000068210"/>
    </source>
</evidence>
<dbReference type="Proteomes" id="UP000068210">
    <property type="component" value="Chromosome"/>
</dbReference>
<dbReference type="Gene3D" id="3.30.780.10">
    <property type="entry name" value="SUI1-like domain"/>
    <property type="match status" value="1"/>
</dbReference>
<sequence length="123" mass="12418">MAKKASSLAALGGLVYSTDSGRHCPDCGQPVAACVCSQSQAPAGDGIARVRRETKGRGGKTVTTVSGVPLAGDALKELASALKRRCGTGGALKDGVIEIQGEHVGLLLEELAKRGFKAKKSGG</sequence>
<dbReference type="PANTHER" id="PTHR12789">
    <property type="entry name" value="DENSITY-REGULATED PROTEIN HOMOLOG"/>
    <property type="match status" value="1"/>
</dbReference>
<keyword evidence="6" id="KW-1185">Reference proteome</keyword>
<dbReference type="KEGG" id="acx:Achr_34220"/>
<dbReference type="GO" id="GO:0006417">
    <property type="term" value="P:regulation of translation"/>
    <property type="evidence" value="ECO:0007669"/>
    <property type="project" value="UniProtKB-KW"/>
</dbReference>
<comment type="similarity">
    <text evidence="1">Belongs to the SUI1 family.</text>
</comment>
<dbReference type="AlphaFoldDB" id="A0A0C4WVQ7"/>
<evidence type="ECO:0000256" key="3">
    <source>
        <dbReference type="ARBA" id="ARBA00022917"/>
    </source>
</evidence>